<dbReference type="AlphaFoldDB" id="A0ABD0Z099"/>
<evidence type="ECO:0000259" key="2">
    <source>
        <dbReference type="Pfam" id="PF00112"/>
    </source>
</evidence>
<feature type="domain" description="Peptidase C1A papain C-terminal" evidence="2">
    <location>
        <begin position="74"/>
        <end position="210"/>
    </location>
</feature>
<evidence type="ECO:0000256" key="1">
    <source>
        <dbReference type="SAM" id="SignalP"/>
    </source>
</evidence>
<accession>A0ABD0Z099</accession>
<feature type="signal peptide" evidence="1">
    <location>
        <begin position="1"/>
        <end position="20"/>
    </location>
</feature>
<dbReference type="InterPro" id="IPR000668">
    <property type="entry name" value="Peptidase_C1A_C"/>
</dbReference>
<dbReference type="EMBL" id="JBFDAA010000001">
    <property type="protein sequence ID" value="KAL1140899.1"/>
    <property type="molecule type" value="Genomic_DNA"/>
</dbReference>
<dbReference type="SUPFAM" id="SSF54001">
    <property type="entry name" value="Cysteine proteinases"/>
    <property type="match status" value="1"/>
</dbReference>
<gene>
    <name evidence="3" type="ORF">AAG570_000827</name>
</gene>
<dbReference type="Proteomes" id="UP001558652">
    <property type="component" value="Unassembled WGS sequence"/>
</dbReference>
<sequence length="215" mass="23783">MTPGWRLLLGWALFVVETAAWRTQDWPEYGLSVLPDLDPPAYPPHPPTSNASRPPPGFDFRTRWPGCGPERGPAGNCASGWALAPTALLSYRSCPLHPGGLSPARVLSCCRACGAGCWGGYHWTALDFLRRQGSPPSSCLPYRLPPKPSKVFRYSTPPCPFVKKCSAPGANYTEVKVKKIYSVKEDIELEIFTRGPVLSYIRVYPDLLRHTQGRE</sequence>
<comment type="caution">
    <text evidence="3">The sequence shown here is derived from an EMBL/GenBank/DDBJ whole genome shotgun (WGS) entry which is preliminary data.</text>
</comment>
<protein>
    <recommendedName>
        <fullName evidence="2">Peptidase C1A papain C-terminal domain-containing protein</fullName>
    </recommendedName>
</protein>
<dbReference type="Pfam" id="PF00112">
    <property type="entry name" value="Peptidase_C1"/>
    <property type="match status" value="1"/>
</dbReference>
<organism evidence="3 4">
    <name type="scientific">Ranatra chinensis</name>
    <dbReference type="NCBI Taxonomy" id="642074"/>
    <lineage>
        <taxon>Eukaryota</taxon>
        <taxon>Metazoa</taxon>
        <taxon>Ecdysozoa</taxon>
        <taxon>Arthropoda</taxon>
        <taxon>Hexapoda</taxon>
        <taxon>Insecta</taxon>
        <taxon>Pterygota</taxon>
        <taxon>Neoptera</taxon>
        <taxon>Paraneoptera</taxon>
        <taxon>Hemiptera</taxon>
        <taxon>Heteroptera</taxon>
        <taxon>Panheteroptera</taxon>
        <taxon>Nepomorpha</taxon>
        <taxon>Nepidae</taxon>
        <taxon>Ranatrinae</taxon>
        <taxon>Ranatra</taxon>
    </lineage>
</organism>
<keyword evidence="4" id="KW-1185">Reference proteome</keyword>
<evidence type="ECO:0000313" key="4">
    <source>
        <dbReference type="Proteomes" id="UP001558652"/>
    </source>
</evidence>
<feature type="chain" id="PRO_5044835998" description="Peptidase C1A papain C-terminal domain-containing protein" evidence="1">
    <location>
        <begin position="21"/>
        <end position="215"/>
    </location>
</feature>
<dbReference type="Gene3D" id="3.90.70.10">
    <property type="entry name" value="Cysteine proteinases"/>
    <property type="match status" value="1"/>
</dbReference>
<name>A0ABD0Z099_9HEMI</name>
<keyword evidence="1" id="KW-0732">Signal</keyword>
<dbReference type="InterPro" id="IPR038765">
    <property type="entry name" value="Papain-like_cys_pep_sf"/>
</dbReference>
<proteinExistence type="predicted"/>
<reference evidence="3 4" key="1">
    <citation type="submission" date="2024-07" db="EMBL/GenBank/DDBJ databases">
        <title>Chromosome-level genome assembly of the water stick insect Ranatra chinensis (Heteroptera: Nepidae).</title>
        <authorList>
            <person name="Liu X."/>
        </authorList>
    </citation>
    <scope>NUCLEOTIDE SEQUENCE [LARGE SCALE GENOMIC DNA]</scope>
    <source>
        <strain evidence="3">Cailab_2021Rc</strain>
        <tissue evidence="3">Muscle</tissue>
    </source>
</reference>
<evidence type="ECO:0000313" key="3">
    <source>
        <dbReference type="EMBL" id="KAL1140899.1"/>
    </source>
</evidence>